<feature type="compositionally biased region" description="Basic and acidic residues" evidence="1">
    <location>
        <begin position="83"/>
        <end position="97"/>
    </location>
</feature>
<protein>
    <submittedName>
        <fullName evidence="2">Uncharacterized protein</fullName>
    </submittedName>
</protein>
<feature type="region of interest" description="Disordered" evidence="1">
    <location>
        <begin position="83"/>
        <end position="110"/>
    </location>
</feature>
<evidence type="ECO:0000256" key="1">
    <source>
        <dbReference type="SAM" id="MobiDB-lite"/>
    </source>
</evidence>
<evidence type="ECO:0000313" key="2">
    <source>
        <dbReference type="EMBL" id="KAG7516205.1"/>
    </source>
</evidence>
<proteinExistence type="predicted"/>
<dbReference type="Proteomes" id="UP000693946">
    <property type="component" value="Linkage Group LG13"/>
</dbReference>
<dbReference type="EMBL" id="JAGKHQ010000005">
    <property type="protein sequence ID" value="KAG7516205.1"/>
    <property type="molecule type" value="Genomic_DNA"/>
</dbReference>
<sequence>MFCLLQTHNQRYSVAQLQRIDPQPRWSRDSGLSPSLRFEIDGLVYRCGGKLHLLSLVPQLSNNTQPTQIIRCDLPLDKYSRTEFKASDTRESDEMMQRRIRSNLKNEKVK</sequence>
<dbReference type="AlphaFoldDB" id="A0AAV6SE51"/>
<reference evidence="2 3" key="1">
    <citation type="journal article" date="2021" name="Sci. Rep.">
        <title>Chromosome anchoring in Senegalese sole (Solea senegalensis) reveals sex-associated markers and genome rearrangements in flatfish.</title>
        <authorList>
            <person name="Guerrero-Cozar I."/>
            <person name="Gomez-Garrido J."/>
            <person name="Berbel C."/>
            <person name="Martinez-Blanch J.F."/>
            <person name="Alioto T."/>
            <person name="Claros M.G."/>
            <person name="Gagnaire P.A."/>
            <person name="Manchado M."/>
        </authorList>
    </citation>
    <scope>NUCLEOTIDE SEQUENCE [LARGE SCALE GENOMIC DNA]</scope>
    <source>
        <strain evidence="2">Sse05_10M</strain>
    </source>
</reference>
<evidence type="ECO:0000313" key="3">
    <source>
        <dbReference type="Proteomes" id="UP000693946"/>
    </source>
</evidence>
<name>A0AAV6SE51_SOLSE</name>
<accession>A0AAV6SE51</accession>
<gene>
    <name evidence="2" type="ORF">JOB18_025423</name>
</gene>
<organism evidence="2 3">
    <name type="scientific">Solea senegalensis</name>
    <name type="common">Senegalese sole</name>
    <dbReference type="NCBI Taxonomy" id="28829"/>
    <lineage>
        <taxon>Eukaryota</taxon>
        <taxon>Metazoa</taxon>
        <taxon>Chordata</taxon>
        <taxon>Craniata</taxon>
        <taxon>Vertebrata</taxon>
        <taxon>Euteleostomi</taxon>
        <taxon>Actinopterygii</taxon>
        <taxon>Neopterygii</taxon>
        <taxon>Teleostei</taxon>
        <taxon>Neoteleostei</taxon>
        <taxon>Acanthomorphata</taxon>
        <taxon>Carangaria</taxon>
        <taxon>Pleuronectiformes</taxon>
        <taxon>Pleuronectoidei</taxon>
        <taxon>Soleidae</taxon>
        <taxon>Solea</taxon>
    </lineage>
</organism>
<keyword evidence="3" id="KW-1185">Reference proteome</keyword>
<comment type="caution">
    <text evidence="2">The sequence shown here is derived from an EMBL/GenBank/DDBJ whole genome shotgun (WGS) entry which is preliminary data.</text>
</comment>